<evidence type="ECO:0008006" key="9">
    <source>
        <dbReference type="Google" id="ProtNLM"/>
    </source>
</evidence>
<feature type="transmembrane region" description="Helical" evidence="6">
    <location>
        <begin position="20"/>
        <end position="42"/>
    </location>
</feature>
<evidence type="ECO:0000256" key="4">
    <source>
        <dbReference type="ARBA" id="ARBA00022989"/>
    </source>
</evidence>
<sequence length="492" mass="54274">MFIALYATRLVLHALGAEDYGIFNLVAGVVALLSFLNGAMTLATQRYMSYSLGAGDRNQLKKVFNSSVLLHLIIGIAVVLLLEIVGMYLFGNVLSIPPERLHAAKSIFHFMVVTAFFTIASVPYDAIINTNENMLFVAVLGIIESVAKLSLAIYLPYAFSDRLIFYGGALAILAVLLLIVKRIYCARKYDESRIRRHALDKGLIKEMFAYAGWSTIGASGVIAKSQGVAVILNVFFGAVINAAFGIANQINAQLTYFSVTMLQSLNPQIVKSEGSGNRRRMIQLAMMACKFSFFLLAFFAIPAIIEMPFVLKLWLHNIPEHTVVFCRLIIIASLINQLSSGLQIAVHAVGRIKKYQVIISILLLLNLPGSWLLLRAGFPPFTVMVFAIFVEVISCGFRALAARRLTGLQISDYLFKVIWQALVPVTVAAGIAVIPSLFMDEGFFRLLLTGIISSLSVILCIKYLGLTSYEHEKLEEMLEKAITKVSTRLKPV</sequence>
<dbReference type="InterPro" id="IPR002528">
    <property type="entry name" value="MATE_fam"/>
</dbReference>
<keyword evidence="4 6" id="KW-1133">Transmembrane helix</keyword>
<keyword evidence="5 6" id="KW-0472">Membrane</keyword>
<dbReference type="Pfam" id="PF01554">
    <property type="entry name" value="MatE"/>
    <property type="match status" value="1"/>
</dbReference>
<accession>A0A512RIF6</accession>
<comment type="subcellular location">
    <subcellularLocation>
        <location evidence="1">Cell membrane</location>
        <topology evidence="1">Multi-pass membrane protein</topology>
    </subcellularLocation>
</comment>
<feature type="transmembrane region" description="Helical" evidence="6">
    <location>
        <begin position="102"/>
        <end position="122"/>
    </location>
</feature>
<evidence type="ECO:0000256" key="5">
    <source>
        <dbReference type="ARBA" id="ARBA00023136"/>
    </source>
</evidence>
<proteinExistence type="predicted"/>
<feature type="transmembrane region" description="Helical" evidence="6">
    <location>
        <begin position="413"/>
        <end position="437"/>
    </location>
</feature>
<evidence type="ECO:0000256" key="6">
    <source>
        <dbReference type="SAM" id="Phobius"/>
    </source>
</evidence>
<feature type="transmembrane region" description="Helical" evidence="6">
    <location>
        <begin position="134"/>
        <end position="157"/>
    </location>
</feature>
<evidence type="ECO:0000256" key="1">
    <source>
        <dbReference type="ARBA" id="ARBA00004651"/>
    </source>
</evidence>
<name>A0A512RIF6_9BACT</name>
<dbReference type="PANTHER" id="PTHR30250">
    <property type="entry name" value="PST FAMILY PREDICTED COLANIC ACID TRANSPORTER"/>
    <property type="match status" value="1"/>
</dbReference>
<reference evidence="7 8" key="1">
    <citation type="submission" date="2019-07" db="EMBL/GenBank/DDBJ databases">
        <title>Whole genome shotgun sequence of Chitinophaga cymbidii NBRC 109752.</title>
        <authorList>
            <person name="Hosoyama A."/>
            <person name="Uohara A."/>
            <person name="Ohji S."/>
            <person name="Ichikawa N."/>
        </authorList>
    </citation>
    <scope>NUCLEOTIDE SEQUENCE [LARGE SCALE GENOMIC DNA]</scope>
    <source>
        <strain evidence="7 8">NBRC 109752</strain>
    </source>
</reference>
<feature type="transmembrane region" description="Helical" evidence="6">
    <location>
        <begin position="443"/>
        <end position="464"/>
    </location>
</feature>
<dbReference type="EMBL" id="BKAU01000001">
    <property type="protein sequence ID" value="GEP95482.1"/>
    <property type="molecule type" value="Genomic_DNA"/>
</dbReference>
<feature type="transmembrane region" description="Helical" evidence="6">
    <location>
        <begin position="163"/>
        <end position="181"/>
    </location>
</feature>
<feature type="transmembrane region" description="Helical" evidence="6">
    <location>
        <begin position="380"/>
        <end position="401"/>
    </location>
</feature>
<feature type="transmembrane region" description="Helical" evidence="6">
    <location>
        <begin position="63"/>
        <end position="90"/>
    </location>
</feature>
<keyword evidence="8" id="KW-1185">Reference proteome</keyword>
<dbReference type="PANTHER" id="PTHR30250:SF26">
    <property type="entry name" value="PSMA PROTEIN"/>
    <property type="match status" value="1"/>
</dbReference>
<dbReference type="GO" id="GO:0015297">
    <property type="term" value="F:antiporter activity"/>
    <property type="evidence" value="ECO:0007669"/>
    <property type="project" value="InterPro"/>
</dbReference>
<dbReference type="InterPro" id="IPR050833">
    <property type="entry name" value="Poly_Biosynth_Transport"/>
</dbReference>
<feature type="transmembrane region" description="Helical" evidence="6">
    <location>
        <begin position="228"/>
        <end position="247"/>
    </location>
</feature>
<feature type="transmembrane region" description="Helical" evidence="6">
    <location>
        <begin position="284"/>
        <end position="305"/>
    </location>
</feature>
<evidence type="ECO:0000313" key="7">
    <source>
        <dbReference type="EMBL" id="GEP95482.1"/>
    </source>
</evidence>
<feature type="transmembrane region" description="Helical" evidence="6">
    <location>
        <begin position="202"/>
        <end position="222"/>
    </location>
</feature>
<dbReference type="GO" id="GO:0005886">
    <property type="term" value="C:plasma membrane"/>
    <property type="evidence" value="ECO:0007669"/>
    <property type="project" value="UniProtKB-SubCell"/>
</dbReference>
<evidence type="ECO:0000256" key="3">
    <source>
        <dbReference type="ARBA" id="ARBA00022692"/>
    </source>
</evidence>
<dbReference type="AlphaFoldDB" id="A0A512RIF6"/>
<protein>
    <recommendedName>
        <fullName evidence="9">Na+-driven multidrug efflux pump</fullName>
    </recommendedName>
</protein>
<organism evidence="7 8">
    <name type="scientific">Chitinophaga cymbidii</name>
    <dbReference type="NCBI Taxonomy" id="1096750"/>
    <lineage>
        <taxon>Bacteria</taxon>
        <taxon>Pseudomonadati</taxon>
        <taxon>Bacteroidota</taxon>
        <taxon>Chitinophagia</taxon>
        <taxon>Chitinophagales</taxon>
        <taxon>Chitinophagaceae</taxon>
        <taxon>Chitinophaga</taxon>
    </lineage>
</organism>
<gene>
    <name evidence="7" type="ORF">CCY01nite_17420</name>
</gene>
<keyword evidence="2" id="KW-1003">Cell membrane</keyword>
<feature type="transmembrane region" description="Helical" evidence="6">
    <location>
        <begin position="325"/>
        <end position="345"/>
    </location>
</feature>
<feature type="transmembrane region" description="Helical" evidence="6">
    <location>
        <begin position="357"/>
        <end position="374"/>
    </location>
</feature>
<evidence type="ECO:0000256" key="2">
    <source>
        <dbReference type="ARBA" id="ARBA00022475"/>
    </source>
</evidence>
<evidence type="ECO:0000313" key="8">
    <source>
        <dbReference type="Proteomes" id="UP000321436"/>
    </source>
</evidence>
<comment type="caution">
    <text evidence="7">The sequence shown here is derived from an EMBL/GenBank/DDBJ whole genome shotgun (WGS) entry which is preliminary data.</text>
</comment>
<dbReference type="GO" id="GO:0042910">
    <property type="term" value="F:xenobiotic transmembrane transporter activity"/>
    <property type="evidence" value="ECO:0007669"/>
    <property type="project" value="InterPro"/>
</dbReference>
<keyword evidence="3 6" id="KW-0812">Transmembrane</keyword>
<dbReference type="Proteomes" id="UP000321436">
    <property type="component" value="Unassembled WGS sequence"/>
</dbReference>